<comment type="caution">
    <text evidence="2">The sequence shown here is derived from an EMBL/GenBank/DDBJ whole genome shotgun (WGS) entry which is preliminary data.</text>
</comment>
<dbReference type="InterPro" id="IPR055259">
    <property type="entry name" value="YkvP/CgeB_Glyco_trans-like"/>
</dbReference>
<sequence>MEKITKPRLVFFQCKYDVQLPQFLRLHKKQQVKCLSEFFEVIEISEDCDYEQICDKYQPEITLFENCGNNISYHRLTIKNTHVYPNIPKIGLHNADPWCSSRAAFISDMEHWGIETFFSICTTTSEHTPGIADNLFVWPNFVDTATYRDYGMTKIIPVLFNGANHALYPWRQKVQKKISQHYPSLICPHFGYQGNSTSRMIYGEQYARTINASWFVPACGTVAKEVVRKHFEIPGSKACLITEQSPSLEAAGFIDMQNCVFANEQDVLDKLDYLFQHQEELESIINAGYQLVHTRHTLKQRDQIFQWYNLYKNLKPHQKIIQTNPFETMTVVDKSLATSSSHIICNGLNIVLLRQANEKLWSGRYDEAEILYFKCLNYIAIMPEPQLGLAICNLYKGNPQKALDGILPMIQITIETYQASDPDPVEWAYFIISLLCLGKLDEATKRSQQFPSLNHTELNRTRWLINILNNQKFPYPLPSSNQLKCRASIHQLPNRDLNDWLNNIYIIFKSSQQLKLAENLRRIINLEHQELTGEQNNYVGYTITNSIFISDIKSKLLQKIWDLLGIKSTLDPINFILRNILKKRLGNLLRSLECKFGYFLPYHLSEKRKDEFYHAVQCLTQSEDIKTALVIGASAGAGSTEAFLTGIQQNPHKPIAFCINISLPRFIKLQKKYADNSLVNCYTISSGKFDNFIKKIKEENKIPFFDAILIDESELNFKIDLKNELNTSKIVIFEDINISSNYSNYGNLLADENYIIEAENLSLRNGYSIFKKMETANINFDFASTSFI</sequence>
<organism evidence="2 3">
    <name type="scientific">Anabaena azotica FACHB-119</name>
    <dbReference type="NCBI Taxonomy" id="947527"/>
    <lineage>
        <taxon>Bacteria</taxon>
        <taxon>Bacillati</taxon>
        <taxon>Cyanobacteriota</taxon>
        <taxon>Cyanophyceae</taxon>
        <taxon>Nostocales</taxon>
        <taxon>Nostocaceae</taxon>
        <taxon>Anabaena</taxon>
        <taxon>Anabaena azotica</taxon>
    </lineage>
</organism>
<dbReference type="Proteomes" id="UP000661112">
    <property type="component" value="Unassembled WGS sequence"/>
</dbReference>
<evidence type="ECO:0000259" key="1">
    <source>
        <dbReference type="Pfam" id="PF13524"/>
    </source>
</evidence>
<evidence type="ECO:0000313" key="3">
    <source>
        <dbReference type="Proteomes" id="UP000661112"/>
    </source>
</evidence>
<feature type="domain" description="Spore protein YkvP/CgeB glycosyl transferase-like" evidence="1">
    <location>
        <begin position="194"/>
        <end position="301"/>
    </location>
</feature>
<reference evidence="2 3" key="1">
    <citation type="journal article" date="2020" name="ISME J.">
        <title>Comparative genomics reveals insights into cyanobacterial evolution and habitat adaptation.</title>
        <authorList>
            <person name="Chen M.Y."/>
            <person name="Teng W.K."/>
            <person name="Zhao L."/>
            <person name="Hu C.X."/>
            <person name="Zhou Y.K."/>
            <person name="Han B.P."/>
            <person name="Song L.R."/>
            <person name="Shu W.S."/>
        </authorList>
    </citation>
    <scope>NUCLEOTIDE SEQUENCE [LARGE SCALE GENOMIC DNA]</scope>
    <source>
        <strain evidence="2 3">FACHB-119</strain>
    </source>
</reference>
<name>A0ABR8D642_9NOST</name>
<dbReference type="InterPro" id="IPR011990">
    <property type="entry name" value="TPR-like_helical_dom_sf"/>
</dbReference>
<protein>
    <submittedName>
        <fullName evidence="2">Glycosyltransferase</fullName>
    </submittedName>
</protein>
<gene>
    <name evidence="2" type="ORF">H6G83_15085</name>
</gene>
<dbReference type="SUPFAM" id="SSF48452">
    <property type="entry name" value="TPR-like"/>
    <property type="match status" value="1"/>
</dbReference>
<dbReference type="Pfam" id="PF13524">
    <property type="entry name" value="Glyco_trans_1_2"/>
    <property type="match status" value="1"/>
</dbReference>
<dbReference type="RefSeq" id="WP_190473624.1">
    <property type="nucleotide sequence ID" value="NZ_JACJSG010000018.1"/>
</dbReference>
<evidence type="ECO:0000313" key="2">
    <source>
        <dbReference type="EMBL" id="MBD2501913.1"/>
    </source>
</evidence>
<dbReference type="EMBL" id="JACJSG010000018">
    <property type="protein sequence ID" value="MBD2501913.1"/>
    <property type="molecule type" value="Genomic_DNA"/>
</dbReference>
<proteinExistence type="predicted"/>
<accession>A0ABR8D642</accession>
<keyword evidence="3" id="KW-1185">Reference proteome</keyword>